<dbReference type="AlphaFoldDB" id="A0A6C0IZX3"/>
<sequence>MIFTYILNPIMKWYYDRTNSPKLPYLVVLEKYLCPHILNSADNDDRKFLSNTICCPPNSGKYKFKSFYEIDDWGDCEFVDDSEWTSSFQEILTGKSHDVFDSYSLLKCWPIIWLLESGSYYLRKTNDEAIKKREMYIKFDKELKRAQQTFIDNAILIKKLQKDLN</sequence>
<proteinExistence type="predicted"/>
<organism evidence="1">
    <name type="scientific">viral metagenome</name>
    <dbReference type="NCBI Taxonomy" id="1070528"/>
    <lineage>
        <taxon>unclassified sequences</taxon>
        <taxon>metagenomes</taxon>
        <taxon>organismal metagenomes</taxon>
    </lineage>
</organism>
<protein>
    <submittedName>
        <fullName evidence="1">Uncharacterized protein</fullName>
    </submittedName>
</protein>
<dbReference type="EMBL" id="MN740294">
    <property type="protein sequence ID" value="QHT98642.1"/>
    <property type="molecule type" value="Genomic_DNA"/>
</dbReference>
<name>A0A6C0IZX3_9ZZZZ</name>
<accession>A0A6C0IZX3</accession>
<reference evidence="1" key="1">
    <citation type="journal article" date="2020" name="Nature">
        <title>Giant virus diversity and host interactions through global metagenomics.</title>
        <authorList>
            <person name="Schulz F."/>
            <person name="Roux S."/>
            <person name="Paez-Espino D."/>
            <person name="Jungbluth S."/>
            <person name="Walsh D.A."/>
            <person name="Denef V.J."/>
            <person name="McMahon K.D."/>
            <person name="Konstantinidis K.T."/>
            <person name="Eloe-Fadrosh E.A."/>
            <person name="Kyrpides N.C."/>
            <person name="Woyke T."/>
        </authorList>
    </citation>
    <scope>NUCLEOTIDE SEQUENCE</scope>
    <source>
        <strain evidence="1">GVMAG-M-3300025676-16</strain>
    </source>
</reference>
<evidence type="ECO:0000313" key="1">
    <source>
        <dbReference type="EMBL" id="QHT98642.1"/>
    </source>
</evidence>